<evidence type="ECO:0000256" key="4">
    <source>
        <dbReference type="ARBA" id="ARBA00023235"/>
    </source>
</evidence>
<protein>
    <recommendedName>
        <fullName evidence="7">Pseudouridine synthase</fullName>
        <ecNumber evidence="7">5.4.99.-</ecNumber>
    </recommendedName>
</protein>
<dbReference type="InterPro" id="IPR006224">
    <property type="entry name" value="PsdUridine_synth_RluA-like_CS"/>
</dbReference>
<evidence type="ECO:0000256" key="6">
    <source>
        <dbReference type="PROSITE-ProRule" id="PRU00182"/>
    </source>
</evidence>
<dbReference type="SUPFAM" id="SSF55174">
    <property type="entry name" value="Alpha-L RNA-binding motif"/>
    <property type="match status" value="1"/>
</dbReference>
<dbReference type="GO" id="GO:0003723">
    <property type="term" value="F:RNA binding"/>
    <property type="evidence" value="ECO:0007669"/>
    <property type="project" value="UniProtKB-KW"/>
</dbReference>
<evidence type="ECO:0000259" key="8">
    <source>
        <dbReference type="SMART" id="SM00363"/>
    </source>
</evidence>
<keyword evidence="10" id="KW-1185">Reference proteome</keyword>
<dbReference type="InterPro" id="IPR020103">
    <property type="entry name" value="PsdUridine_synth_cat_dom_sf"/>
</dbReference>
<comment type="similarity">
    <text evidence="2 7">Belongs to the pseudouridine synthase RluA family.</text>
</comment>
<dbReference type="Gene3D" id="3.30.2350.10">
    <property type="entry name" value="Pseudouridine synthase"/>
    <property type="match status" value="1"/>
</dbReference>
<name>A0A917PNZ8_9BACI</name>
<keyword evidence="4 7" id="KW-0413">Isomerase</keyword>
<dbReference type="EC" id="5.4.99.-" evidence="7"/>
<dbReference type="PROSITE" id="PS50889">
    <property type="entry name" value="S4"/>
    <property type="match status" value="1"/>
</dbReference>
<dbReference type="NCBIfam" id="TIGR00005">
    <property type="entry name" value="rluA_subfam"/>
    <property type="match status" value="1"/>
</dbReference>
<evidence type="ECO:0000256" key="3">
    <source>
        <dbReference type="ARBA" id="ARBA00022884"/>
    </source>
</evidence>
<evidence type="ECO:0000256" key="1">
    <source>
        <dbReference type="ARBA" id="ARBA00000073"/>
    </source>
</evidence>
<dbReference type="InterPro" id="IPR006145">
    <property type="entry name" value="PsdUridine_synth_RsuA/RluA"/>
</dbReference>
<reference evidence="9" key="2">
    <citation type="submission" date="2020-09" db="EMBL/GenBank/DDBJ databases">
        <authorList>
            <person name="Sun Q."/>
            <person name="Ohkuma M."/>
        </authorList>
    </citation>
    <scope>NUCLEOTIDE SEQUENCE</scope>
    <source>
        <strain evidence="9">JCM 12580</strain>
    </source>
</reference>
<evidence type="ECO:0000256" key="5">
    <source>
        <dbReference type="PIRSR" id="PIRSR606225-1"/>
    </source>
</evidence>
<reference evidence="9" key="1">
    <citation type="journal article" date="2014" name="Int. J. Syst. Evol. Microbiol.">
        <title>Complete genome sequence of Corynebacterium casei LMG S-19264T (=DSM 44701T), isolated from a smear-ripened cheese.</title>
        <authorList>
            <consortium name="US DOE Joint Genome Institute (JGI-PGF)"/>
            <person name="Walter F."/>
            <person name="Albersmeier A."/>
            <person name="Kalinowski J."/>
            <person name="Ruckert C."/>
        </authorList>
    </citation>
    <scope>NUCLEOTIDE SEQUENCE</scope>
    <source>
        <strain evidence="9">JCM 12580</strain>
    </source>
</reference>
<dbReference type="FunFam" id="3.30.2350.10:FF:000006">
    <property type="entry name" value="Pseudouridine synthase"/>
    <property type="match status" value="1"/>
</dbReference>
<dbReference type="PROSITE" id="PS01129">
    <property type="entry name" value="PSI_RLU"/>
    <property type="match status" value="1"/>
</dbReference>
<evidence type="ECO:0000256" key="2">
    <source>
        <dbReference type="ARBA" id="ARBA00010876"/>
    </source>
</evidence>
<dbReference type="EMBL" id="BMNQ01000004">
    <property type="protein sequence ID" value="GGJ86547.1"/>
    <property type="molecule type" value="Genomic_DNA"/>
</dbReference>
<proteinExistence type="inferred from homology"/>
<organism evidence="9 10">
    <name type="scientific">Lentibacillus kapialis</name>
    <dbReference type="NCBI Taxonomy" id="340214"/>
    <lineage>
        <taxon>Bacteria</taxon>
        <taxon>Bacillati</taxon>
        <taxon>Bacillota</taxon>
        <taxon>Bacilli</taxon>
        <taxon>Bacillales</taxon>
        <taxon>Bacillaceae</taxon>
        <taxon>Lentibacillus</taxon>
    </lineage>
</organism>
<dbReference type="CDD" id="cd02869">
    <property type="entry name" value="PseudoU_synth_RluA_like"/>
    <property type="match status" value="1"/>
</dbReference>
<gene>
    <name evidence="9" type="primary">rluD</name>
    <name evidence="9" type="ORF">GCM10007063_06370</name>
</gene>
<dbReference type="Pfam" id="PF01479">
    <property type="entry name" value="S4"/>
    <property type="match status" value="1"/>
</dbReference>
<dbReference type="InterPro" id="IPR002942">
    <property type="entry name" value="S4_RNA-bd"/>
</dbReference>
<dbReference type="Gene3D" id="3.10.290.10">
    <property type="entry name" value="RNA-binding S4 domain"/>
    <property type="match status" value="1"/>
</dbReference>
<dbReference type="Pfam" id="PF00849">
    <property type="entry name" value="PseudoU_synth_2"/>
    <property type="match status" value="1"/>
</dbReference>
<dbReference type="InterPro" id="IPR006225">
    <property type="entry name" value="PsdUridine_synth_RluC/D"/>
</dbReference>
<feature type="active site" evidence="5">
    <location>
        <position position="137"/>
    </location>
</feature>
<dbReference type="InterPro" id="IPR036986">
    <property type="entry name" value="S4_RNA-bd_sf"/>
</dbReference>
<sequence length="304" mass="34614">MTQKYNVTDIEANKRIDKLLSDMITDVSRSEIQSWITDGHVHVNGRQVKANHKCQNGDVIEWTVPESESLAVSAENIPLSVQYEDTDLIVVNKPKGMVVHPSVGHQHGTLVNALLYHCDALSYVNGEERPGVVHRIDKDTSGLLVVAKNDHTHNKLAEQLLAKDIDRRYEAIVHGVIEHETGMIDAPIGRDRNDRKKMGVRENGKSAITHFRVMNRYKDFTHVECQLETGRTHQIRVHMKYIGFPIVGDPKYGQRKTMVIGGQALHAKYLSFNHPRTDELMHFEVEPPSYFQELLAQFPPENIY</sequence>
<evidence type="ECO:0000256" key="7">
    <source>
        <dbReference type="RuleBase" id="RU362028"/>
    </source>
</evidence>
<dbReference type="RefSeq" id="WP_188631621.1">
    <property type="nucleotide sequence ID" value="NZ_BMNQ01000004.1"/>
</dbReference>
<evidence type="ECO:0000313" key="9">
    <source>
        <dbReference type="EMBL" id="GGJ86547.1"/>
    </source>
</evidence>
<dbReference type="PANTHER" id="PTHR21600">
    <property type="entry name" value="MITOCHONDRIAL RNA PSEUDOURIDINE SYNTHASE"/>
    <property type="match status" value="1"/>
</dbReference>
<dbReference type="GO" id="GO:0120159">
    <property type="term" value="F:rRNA pseudouridine synthase activity"/>
    <property type="evidence" value="ECO:0007669"/>
    <property type="project" value="UniProtKB-ARBA"/>
</dbReference>
<dbReference type="Proteomes" id="UP000658382">
    <property type="component" value="Unassembled WGS sequence"/>
</dbReference>
<comment type="function">
    <text evidence="7">Responsible for synthesis of pseudouridine from uracil.</text>
</comment>
<accession>A0A917PNZ8</accession>
<dbReference type="InterPro" id="IPR050188">
    <property type="entry name" value="RluA_PseudoU_synthase"/>
</dbReference>
<dbReference type="PANTHER" id="PTHR21600:SF44">
    <property type="entry name" value="RIBOSOMAL LARGE SUBUNIT PSEUDOURIDINE SYNTHASE D"/>
    <property type="match status" value="1"/>
</dbReference>
<dbReference type="SUPFAM" id="SSF55120">
    <property type="entry name" value="Pseudouridine synthase"/>
    <property type="match status" value="1"/>
</dbReference>
<dbReference type="SMART" id="SM00363">
    <property type="entry name" value="S4"/>
    <property type="match status" value="1"/>
</dbReference>
<feature type="domain" description="RNA-binding S4" evidence="8">
    <location>
        <begin position="14"/>
        <end position="78"/>
    </location>
</feature>
<keyword evidence="3 6" id="KW-0694">RNA-binding</keyword>
<comment type="caution">
    <text evidence="9">The sequence shown here is derived from an EMBL/GenBank/DDBJ whole genome shotgun (WGS) entry which is preliminary data.</text>
</comment>
<dbReference type="AlphaFoldDB" id="A0A917PNZ8"/>
<dbReference type="GO" id="GO:0000455">
    <property type="term" value="P:enzyme-directed rRNA pseudouridine synthesis"/>
    <property type="evidence" value="ECO:0007669"/>
    <property type="project" value="UniProtKB-ARBA"/>
</dbReference>
<evidence type="ECO:0000313" key="10">
    <source>
        <dbReference type="Proteomes" id="UP000658382"/>
    </source>
</evidence>
<comment type="catalytic activity">
    <reaction evidence="1 7">
        <text>a uridine in RNA = a pseudouridine in RNA</text>
        <dbReference type="Rhea" id="RHEA:48348"/>
        <dbReference type="Rhea" id="RHEA-COMP:12068"/>
        <dbReference type="Rhea" id="RHEA-COMP:12069"/>
        <dbReference type="ChEBI" id="CHEBI:65314"/>
        <dbReference type="ChEBI" id="CHEBI:65315"/>
    </reaction>
</comment>
<dbReference type="CDD" id="cd00165">
    <property type="entry name" value="S4"/>
    <property type="match status" value="1"/>
</dbReference>